<feature type="chain" id="PRO_5020259255" description="Alpha/beta hydrolase" evidence="1">
    <location>
        <begin position="21"/>
        <end position="79"/>
    </location>
</feature>
<keyword evidence="1" id="KW-0732">Signal</keyword>
<protein>
    <recommendedName>
        <fullName evidence="4">Alpha/beta hydrolase</fullName>
    </recommendedName>
</protein>
<gene>
    <name evidence="2" type="ORF">E8M01_12600</name>
</gene>
<dbReference type="Proteomes" id="UP000298781">
    <property type="component" value="Chromosome"/>
</dbReference>
<evidence type="ECO:0000256" key="1">
    <source>
        <dbReference type="SAM" id="SignalP"/>
    </source>
</evidence>
<accession>A0A4D7BA87</accession>
<reference evidence="2 3" key="1">
    <citation type="submission" date="2019-04" db="EMBL/GenBank/DDBJ databases">
        <title>Phreatobacter aquaticus sp. nov.</title>
        <authorList>
            <person name="Choi A."/>
        </authorList>
    </citation>
    <scope>NUCLEOTIDE SEQUENCE [LARGE SCALE GENOMIC DNA]</scope>
    <source>
        <strain evidence="2 3">KCTC 52518</strain>
    </source>
</reference>
<evidence type="ECO:0008006" key="4">
    <source>
        <dbReference type="Google" id="ProtNLM"/>
    </source>
</evidence>
<sequence length="79" mass="8505">MKKLILAAALTAASLVPAFAEGQGPHFYGTPERQVTNTREFGTLREFSLRRAPAPVATTSGLSQLNDRQAYPMAAVSQQ</sequence>
<dbReference type="KEGG" id="pstg:E8M01_12600"/>
<dbReference type="AlphaFoldDB" id="A0A4D7BA87"/>
<dbReference type="RefSeq" id="WP_136960437.1">
    <property type="nucleotide sequence ID" value="NZ_CP039690.1"/>
</dbReference>
<feature type="signal peptide" evidence="1">
    <location>
        <begin position="1"/>
        <end position="20"/>
    </location>
</feature>
<name>A0A4D7BA87_9HYPH</name>
<evidence type="ECO:0000313" key="2">
    <source>
        <dbReference type="EMBL" id="QCI64987.1"/>
    </source>
</evidence>
<organism evidence="2 3">
    <name type="scientific">Phreatobacter stygius</name>
    <dbReference type="NCBI Taxonomy" id="1940610"/>
    <lineage>
        <taxon>Bacteria</taxon>
        <taxon>Pseudomonadati</taxon>
        <taxon>Pseudomonadota</taxon>
        <taxon>Alphaproteobacteria</taxon>
        <taxon>Hyphomicrobiales</taxon>
        <taxon>Phreatobacteraceae</taxon>
        <taxon>Phreatobacter</taxon>
    </lineage>
</organism>
<evidence type="ECO:0000313" key="3">
    <source>
        <dbReference type="Proteomes" id="UP000298781"/>
    </source>
</evidence>
<keyword evidence="3" id="KW-1185">Reference proteome</keyword>
<dbReference type="EMBL" id="CP039690">
    <property type="protein sequence ID" value="QCI64987.1"/>
    <property type="molecule type" value="Genomic_DNA"/>
</dbReference>
<proteinExistence type="predicted"/>